<proteinExistence type="predicted"/>
<reference evidence="1" key="2">
    <citation type="journal article" date="2020" name="Nat. Commun.">
        <title>Large-scale genome sequencing of mycorrhizal fungi provides insights into the early evolution of symbiotic traits.</title>
        <authorList>
            <person name="Miyauchi S."/>
            <person name="Kiss E."/>
            <person name="Kuo A."/>
            <person name="Drula E."/>
            <person name="Kohler A."/>
            <person name="Sanchez-Garcia M."/>
            <person name="Morin E."/>
            <person name="Andreopoulos B."/>
            <person name="Barry K.W."/>
            <person name="Bonito G."/>
            <person name="Buee M."/>
            <person name="Carver A."/>
            <person name="Chen C."/>
            <person name="Cichocki N."/>
            <person name="Clum A."/>
            <person name="Culley D."/>
            <person name="Crous P.W."/>
            <person name="Fauchery L."/>
            <person name="Girlanda M."/>
            <person name="Hayes R.D."/>
            <person name="Keri Z."/>
            <person name="LaButti K."/>
            <person name="Lipzen A."/>
            <person name="Lombard V."/>
            <person name="Magnuson J."/>
            <person name="Maillard F."/>
            <person name="Murat C."/>
            <person name="Nolan M."/>
            <person name="Ohm R.A."/>
            <person name="Pangilinan J."/>
            <person name="Pereira M.F."/>
            <person name="Perotto S."/>
            <person name="Peter M."/>
            <person name="Pfister S."/>
            <person name="Riley R."/>
            <person name="Sitrit Y."/>
            <person name="Stielow J.B."/>
            <person name="Szollosi G."/>
            <person name="Zifcakova L."/>
            <person name="Stursova M."/>
            <person name="Spatafora J.W."/>
            <person name="Tedersoo L."/>
            <person name="Vaario L.M."/>
            <person name="Yamada A."/>
            <person name="Yan M."/>
            <person name="Wang P."/>
            <person name="Xu J."/>
            <person name="Bruns T."/>
            <person name="Baldrian P."/>
            <person name="Vilgalys R."/>
            <person name="Dunand C."/>
            <person name="Henrissat B."/>
            <person name="Grigoriev I.V."/>
            <person name="Hibbett D."/>
            <person name="Nagy L.G."/>
            <person name="Martin F.M."/>
        </authorList>
    </citation>
    <scope>NUCLEOTIDE SEQUENCE</scope>
    <source>
        <strain evidence="1">P2</strain>
    </source>
</reference>
<accession>A0ACB6Z3N7</accession>
<reference evidence="1" key="1">
    <citation type="submission" date="2019-10" db="EMBL/GenBank/DDBJ databases">
        <authorList>
            <consortium name="DOE Joint Genome Institute"/>
            <person name="Kuo A."/>
            <person name="Miyauchi S."/>
            <person name="Kiss E."/>
            <person name="Drula E."/>
            <person name="Kohler A."/>
            <person name="Sanchez-Garcia M."/>
            <person name="Andreopoulos B."/>
            <person name="Barry K.W."/>
            <person name="Bonito G."/>
            <person name="Buee M."/>
            <person name="Carver A."/>
            <person name="Chen C."/>
            <person name="Cichocki N."/>
            <person name="Clum A."/>
            <person name="Culley D."/>
            <person name="Crous P.W."/>
            <person name="Fauchery L."/>
            <person name="Girlanda M."/>
            <person name="Hayes R."/>
            <person name="Keri Z."/>
            <person name="Labutti K."/>
            <person name="Lipzen A."/>
            <person name="Lombard V."/>
            <person name="Magnuson J."/>
            <person name="Maillard F."/>
            <person name="Morin E."/>
            <person name="Murat C."/>
            <person name="Nolan M."/>
            <person name="Ohm R."/>
            <person name="Pangilinan J."/>
            <person name="Pereira M."/>
            <person name="Perotto S."/>
            <person name="Peter M."/>
            <person name="Riley R."/>
            <person name="Sitrit Y."/>
            <person name="Stielow B."/>
            <person name="Szollosi G."/>
            <person name="Zifcakova L."/>
            <person name="Stursova M."/>
            <person name="Spatafora J.W."/>
            <person name="Tedersoo L."/>
            <person name="Vaario L.-M."/>
            <person name="Yamada A."/>
            <person name="Yan M."/>
            <person name="Wang P."/>
            <person name="Xu J."/>
            <person name="Bruns T."/>
            <person name="Baldrian P."/>
            <person name="Vilgalys R."/>
            <person name="Henrissat B."/>
            <person name="Grigoriev I.V."/>
            <person name="Hibbett D."/>
            <person name="Nagy L.G."/>
            <person name="Martin F.M."/>
        </authorList>
    </citation>
    <scope>NUCLEOTIDE SEQUENCE</scope>
    <source>
        <strain evidence="1">P2</strain>
    </source>
</reference>
<organism evidence="1 2">
    <name type="scientific">Thelephora ganbajun</name>
    <name type="common">Ganba fungus</name>
    <dbReference type="NCBI Taxonomy" id="370292"/>
    <lineage>
        <taxon>Eukaryota</taxon>
        <taxon>Fungi</taxon>
        <taxon>Dikarya</taxon>
        <taxon>Basidiomycota</taxon>
        <taxon>Agaricomycotina</taxon>
        <taxon>Agaricomycetes</taxon>
        <taxon>Thelephorales</taxon>
        <taxon>Thelephoraceae</taxon>
        <taxon>Thelephora</taxon>
    </lineage>
</organism>
<protein>
    <submittedName>
        <fullName evidence="1">Uncharacterized protein</fullName>
    </submittedName>
</protein>
<gene>
    <name evidence="1" type="ORF">BDM02DRAFT_3132216</name>
</gene>
<name>A0ACB6Z3N7_THEGA</name>
<sequence length="174" mass="18490">MRAHQSPPPLTSSLNVEIYHLVRLISSSPGLNVSLRMSAWLLWTRSLMVHTQTLSKRIGGSNMVSALQKDRNPIILLQYSLGAGDRNGDTTSTFTGTLWTFDCSLQLACVGKREYQSLACVTGCGVQVPGVGVAVIIFNEHLPAIELDGAGSTGTGFTDPGDGGGSRNGSAWKI</sequence>
<comment type="caution">
    <text evidence="1">The sequence shown here is derived from an EMBL/GenBank/DDBJ whole genome shotgun (WGS) entry which is preliminary data.</text>
</comment>
<dbReference type="Proteomes" id="UP000886501">
    <property type="component" value="Unassembled WGS sequence"/>
</dbReference>
<evidence type="ECO:0000313" key="1">
    <source>
        <dbReference type="EMBL" id="KAF9643756.1"/>
    </source>
</evidence>
<dbReference type="EMBL" id="MU118190">
    <property type="protein sequence ID" value="KAF9643756.1"/>
    <property type="molecule type" value="Genomic_DNA"/>
</dbReference>
<evidence type="ECO:0000313" key="2">
    <source>
        <dbReference type="Proteomes" id="UP000886501"/>
    </source>
</evidence>
<keyword evidence="2" id="KW-1185">Reference proteome</keyword>